<dbReference type="SUPFAM" id="SSF55486">
    <property type="entry name" value="Metalloproteases ('zincins'), catalytic domain"/>
    <property type="match status" value="1"/>
</dbReference>
<evidence type="ECO:0000256" key="5">
    <source>
        <dbReference type="ARBA" id="ARBA00022759"/>
    </source>
</evidence>
<sequence length="120" mass="13760">MKKLKISVLFTDDKFIRSLNNKYRGIDKPTDVLSFSLQEGAVKSPELESDKLLGDIIISVETAQRQADNLNHSMEKELTVLLIHGLLHLTGYDHEKDKDYKIMRGKESEILKIFALQPYV</sequence>
<name>X0WFZ4_9ZZZZ</name>
<dbReference type="EMBL" id="BARS01027411">
    <property type="protein sequence ID" value="GAG11626.1"/>
    <property type="molecule type" value="Genomic_DNA"/>
</dbReference>
<organism evidence="8">
    <name type="scientific">marine sediment metagenome</name>
    <dbReference type="NCBI Taxonomy" id="412755"/>
    <lineage>
        <taxon>unclassified sequences</taxon>
        <taxon>metagenomes</taxon>
        <taxon>ecological metagenomes</taxon>
    </lineage>
</organism>
<dbReference type="PANTHER" id="PTHR46986:SF1">
    <property type="entry name" value="ENDORIBONUCLEASE YBEY, CHLOROPLASTIC"/>
    <property type="match status" value="1"/>
</dbReference>
<dbReference type="GO" id="GO:0004222">
    <property type="term" value="F:metalloendopeptidase activity"/>
    <property type="evidence" value="ECO:0007669"/>
    <property type="project" value="InterPro"/>
</dbReference>
<evidence type="ECO:0000256" key="2">
    <source>
        <dbReference type="ARBA" id="ARBA00010875"/>
    </source>
</evidence>
<comment type="similarity">
    <text evidence="2">Belongs to the endoribonuclease YbeY family.</text>
</comment>
<dbReference type="Gene3D" id="3.40.390.30">
    <property type="entry name" value="Metalloproteases ('zincins'), catalytic domain"/>
    <property type="match status" value="1"/>
</dbReference>
<dbReference type="InterPro" id="IPR002036">
    <property type="entry name" value="YbeY"/>
</dbReference>
<proteinExistence type="inferred from homology"/>
<evidence type="ECO:0000256" key="7">
    <source>
        <dbReference type="ARBA" id="ARBA00022833"/>
    </source>
</evidence>
<evidence type="ECO:0000256" key="3">
    <source>
        <dbReference type="ARBA" id="ARBA00022722"/>
    </source>
</evidence>
<dbReference type="Pfam" id="PF02130">
    <property type="entry name" value="YbeY"/>
    <property type="match status" value="1"/>
</dbReference>
<evidence type="ECO:0000256" key="1">
    <source>
        <dbReference type="ARBA" id="ARBA00001947"/>
    </source>
</evidence>
<evidence type="ECO:0000256" key="4">
    <source>
        <dbReference type="ARBA" id="ARBA00022723"/>
    </source>
</evidence>
<dbReference type="AlphaFoldDB" id="X0WFZ4"/>
<gene>
    <name evidence="8" type="ORF">S01H1_43067</name>
</gene>
<dbReference type="GO" id="GO:0004519">
    <property type="term" value="F:endonuclease activity"/>
    <property type="evidence" value="ECO:0007669"/>
    <property type="project" value="UniProtKB-KW"/>
</dbReference>
<accession>X0WFZ4</accession>
<keyword evidence="7" id="KW-0862">Zinc</keyword>
<reference evidence="8" key="1">
    <citation type="journal article" date="2014" name="Front. Microbiol.">
        <title>High frequency of phylogenetically diverse reductive dehalogenase-homologous genes in deep subseafloor sedimentary metagenomes.</title>
        <authorList>
            <person name="Kawai M."/>
            <person name="Futagami T."/>
            <person name="Toyoda A."/>
            <person name="Takaki Y."/>
            <person name="Nishi S."/>
            <person name="Hori S."/>
            <person name="Arai W."/>
            <person name="Tsubouchi T."/>
            <person name="Morono Y."/>
            <person name="Uchiyama I."/>
            <person name="Ito T."/>
            <person name="Fujiyama A."/>
            <person name="Inagaki F."/>
            <person name="Takami H."/>
        </authorList>
    </citation>
    <scope>NUCLEOTIDE SEQUENCE</scope>
    <source>
        <strain evidence="8">Expedition CK06-06</strain>
    </source>
</reference>
<keyword evidence="4" id="KW-0479">Metal-binding</keyword>
<comment type="caution">
    <text evidence="8">The sequence shown here is derived from an EMBL/GenBank/DDBJ whole genome shotgun (WGS) entry which is preliminary data.</text>
</comment>
<keyword evidence="6" id="KW-0378">Hydrolase</keyword>
<comment type="cofactor">
    <cofactor evidence="1">
        <name>Zn(2+)</name>
        <dbReference type="ChEBI" id="CHEBI:29105"/>
    </cofactor>
</comment>
<evidence type="ECO:0000256" key="6">
    <source>
        <dbReference type="ARBA" id="ARBA00022801"/>
    </source>
</evidence>
<dbReference type="HAMAP" id="MF_00009">
    <property type="entry name" value="Endoribonucl_YbeY"/>
    <property type="match status" value="1"/>
</dbReference>
<dbReference type="PANTHER" id="PTHR46986">
    <property type="entry name" value="ENDORIBONUCLEASE YBEY, CHLOROPLASTIC"/>
    <property type="match status" value="1"/>
</dbReference>
<dbReference type="InterPro" id="IPR023091">
    <property type="entry name" value="MetalPrtase_cat_dom_sf_prd"/>
</dbReference>
<dbReference type="NCBIfam" id="TIGR00043">
    <property type="entry name" value="rRNA maturation RNase YbeY"/>
    <property type="match status" value="1"/>
</dbReference>
<dbReference type="GO" id="GO:0046872">
    <property type="term" value="F:metal ion binding"/>
    <property type="evidence" value="ECO:0007669"/>
    <property type="project" value="UniProtKB-KW"/>
</dbReference>
<protein>
    <submittedName>
        <fullName evidence="8">Uncharacterized protein</fullName>
    </submittedName>
</protein>
<keyword evidence="5" id="KW-0255">Endonuclease</keyword>
<evidence type="ECO:0000313" key="8">
    <source>
        <dbReference type="EMBL" id="GAG11626.1"/>
    </source>
</evidence>
<dbReference type="GO" id="GO:0006364">
    <property type="term" value="P:rRNA processing"/>
    <property type="evidence" value="ECO:0007669"/>
    <property type="project" value="InterPro"/>
</dbReference>
<keyword evidence="3" id="KW-0540">Nuclease</keyword>